<dbReference type="InterPro" id="IPR028082">
    <property type="entry name" value="Peripla_BP_I"/>
</dbReference>
<keyword evidence="3 4" id="KW-0732">Signal</keyword>
<dbReference type="Gene3D" id="3.40.50.2300">
    <property type="match status" value="2"/>
</dbReference>
<dbReference type="PANTHER" id="PTHR46847">
    <property type="entry name" value="D-ALLOSE-BINDING PERIPLASMIC PROTEIN-RELATED"/>
    <property type="match status" value="1"/>
</dbReference>
<dbReference type="PANTHER" id="PTHR46847:SF1">
    <property type="entry name" value="D-ALLOSE-BINDING PERIPLASMIC PROTEIN-RELATED"/>
    <property type="match status" value="1"/>
</dbReference>
<dbReference type="GO" id="GO:0030246">
    <property type="term" value="F:carbohydrate binding"/>
    <property type="evidence" value="ECO:0007669"/>
    <property type="project" value="UniProtKB-ARBA"/>
</dbReference>
<evidence type="ECO:0000313" key="7">
    <source>
        <dbReference type="Proteomes" id="UP000316993"/>
    </source>
</evidence>
<name>A0A543L866_9BURK</name>
<feature type="domain" description="Periplasmic binding protein" evidence="5">
    <location>
        <begin position="64"/>
        <end position="321"/>
    </location>
</feature>
<accession>A0A543L866</accession>
<dbReference type="CDD" id="cd06306">
    <property type="entry name" value="PBP1_TorT-like"/>
    <property type="match status" value="1"/>
</dbReference>
<comment type="similarity">
    <text evidence="2">Belongs to the bacterial solute-binding protein 2 family.</text>
</comment>
<dbReference type="EMBL" id="VFPV01000002">
    <property type="protein sequence ID" value="TQN03480.1"/>
    <property type="molecule type" value="Genomic_DNA"/>
</dbReference>
<dbReference type="AlphaFoldDB" id="A0A543L866"/>
<evidence type="ECO:0000256" key="4">
    <source>
        <dbReference type="SAM" id="SignalP"/>
    </source>
</evidence>
<dbReference type="Pfam" id="PF13407">
    <property type="entry name" value="Peripla_BP_4"/>
    <property type="match status" value="1"/>
</dbReference>
<dbReference type="GO" id="GO:0030313">
    <property type="term" value="C:cell envelope"/>
    <property type="evidence" value="ECO:0007669"/>
    <property type="project" value="UniProtKB-SubCell"/>
</dbReference>
<gene>
    <name evidence="6" type="ORF">BDD18_2164</name>
</gene>
<organism evidence="6 7">
    <name type="scientific">Acidovorax temperans</name>
    <dbReference type="NCBI Taxonomy" id="80878"/>
    <lineage>
        <taxon>Bacteria</taxon>
        <taxon>Pseudomonadati</taxon>
        <taxon>Pseudomonadota</taxon>
        <taxon>Betaproteobacteria</taxon>
        <taxon>Burkholderiales</taxon>
        <taxon>Comamonadaceae</taxon>
        <taxon>Acidovorax</taxon>
    </lineage>
</organism>
<evidence type="ECO:0000259" key="5">
    <source>
        <dbReference type="Pfam" id="PF13407"/>
    </source>
</evidence>
<evidence type="ECO:0000256" key="2">
    <source>
        <dbReference type="ARBA" id="ARBA00007639"/>
    </source>
</evidence>
<dbReference type="Proteomes" id="UP000316993">
    <property type="component" value="Unassembled WGS sequence"/>
</dbReference>
<dbReference type="RefSeq" id="WP_142083194.1">
    <property type="nucleotide sequence ID" value="NZ_VFPV01000002.1"/>
</dbReference>
<comment type="caution">
    <text evidence="6">The sequence shown here is derived from an EMBL/GenBank/DDBJ whole genome shotgun (WGS) entry which is preliminary data.</text>
</comment>
<dbReference type="InterPro" id="IPR025997">
    <property type="entry name" value="SBP_2_dom"/>
</dbReference>
<evidence type="ECO:0000313" key="6">
    <source>
        <dbReference type="EMBL" id="TQN03480.1"/>
    </source>
</evidence>
<feature type="signal peptide" evidence="4">
    <location>
        <begin position="1"/>
        <end position="27"/>
    </location>
</feature>
<dbReference type="NCBIfam" id="NF008185">
    <property type="entry name" value="PRK10936.1"/>
    <property type="match status" value="1"/>
</dbReference>
<evidence type="ECO:0000256" key="1">
    <source>
        <dbReference type="ARBA" id="ARBA00004196"/>
    </source>
</evidence>
<comment type="subcellular location">
    <subcellularLocation>
        <location evidence="1">Cell envelope</location>
    </subcellularLocation>
</comment>
<evidence type="ECO:0000256" key="3">
    <source>
        <dbReference type="ARBA" id="ARBA00022729"/>
    </source>
</evidence>
<protein>
    <submittedName>
        <fullName evidence="6">Monosaccharide ABC transporter substrate-binding protein (CUT2 family)</fullName>
    </submittedName>
</protein>
<sequence length="359" mass="38227">MKRITSHRFAMAAVALATALAAQAAQAQWFPYQAEVTEPAFSATGTRKPIDYTPLPKASKKWRICVSVPHMKDAYWLGVNYGVAEEAKRLGVEMQLVEAGGYTNLSKQISQIEDCVARGAQAVVIGAISGDGLDNVIKSVAAKNVPVIDVVNGINSPDISAKSLVSFYTMGQASGEYLAQKHPAGSPAVKVGWFPGPAGAAWVEAAHKGFMEAVKGSAVQVLEPKFGDTGKEVQAKMVEDVLQGNPDVAYIAGTAVTAEAAVGIVRARQLDKKVKLLSFYMTPGVYDGIQRGRILAAPADSMVIQGRIAIDQAVRLLEGKDVTRHVGPKIFVVDSANIKSVKQDNILPPNAFKPVFNVK</sequence>
<reference evidence="6 7" key="1">
    <citation type="submission" date="2019-06" db="EMBL/GenBank/DDBJ databases">
        <title>Genomic Encyclopedia of Archaeal and Bacterial Type Strains, Phase II (KMG-II): from individual species to whole genera.</title>
        <authorList>
            <person name="Goeker M."/>
        </authorList>
    </citation>
    <scope>NUCLEOTIDE SEQUENCE [LARGE SCALE GENOMIC DNA]</scope>
    <source>
        <strain evidence="6 7">DSM 7270</strain>
    </source>
</reference>
<dbReference type="SUPFAM" id="SSF53822">
    <property type="entry name" value="Periplasmic binding protein-like I"/>
    <property type="match status" value="1"/>
</dbReference>
<proteinExistence type="inferred from homology"/>
<feature type="chain" id="PRO_5022147367" evidence="4">
    <location>
        <begin position="28"/>
        <end position="359"/>
    </location>
</feature>